<feature type="transmembrane region" description="Helical" evidence="1">
    <location>
        <begin position="37"/>
        <end position="61"/>
    </location>
</feature>
<protein>
    <submittedName>
        <fullName evidence="2">Uncharacterized protein</fullName>
    </submittedName>
</protein>
<gene>
    <name evidence="2" type="ORF">NCTC1542_04638</name>
</gene>
<name>A0A378UYM7_MYCFO</name>
<keyword evidence="1" id="KW-1133">Transmembrane helix</keyword>
<feature type="transmembrane region" description="Helical" evidence="1">
    <location>
        <begin position="120"/>
        <end position="138"/>
    </location>
</feature>
<organism evidence="2 3">
    <name type="scientific">Mycolicibacterium fortuitum</name>
    <name type="common">Mycobacterium fortuitum</name>
    <dbReference type="NCBI Taxonomy" id="1766"/>
    <lineage>
        <taxon>Bacteria</taxon>
        <taxon>Bacillati</taxon>
        <taxon>Actinomycetota</taxon>
        <taxon>Actinomycetes</taxon>
        <taxon>Mycobacteriales</taxon>
        <taxon>Mycobacteriaceae</taxon>
        <taxon>Mycolicibacterium</taxon>
    </lineage>
</organism>
<dbReference type="RefSeq" id="WP_038565705.1">
    <property type="nucleotide sequence ID" value="NZ_CP110127.1"/>
</dbReference>
<keyword evidence="1" id="KW-0472">Membrane</keyword>
<accession>A0A378UYM7</accession>
<evidence type="ECO:0000313" key="2">
    <source>
        <dbReference type="EMBL" id="SUA03158.1"/>
    </source>
</evidence>
<feature type="transmembrane region" description="Helical" evidence="1">
    <location>
        <begin position="82"/>
        <end position="105"/>
    </location>
</feature>
<feature type="transmembrane region" description="Helical" evidence="1">
    <location>
        <begin position="7"/>
        <end position="31"/>
    </location>
</feature>
<dbReference type="EMBL" id="UGQY01000004">
    <property type="protein sequence ID" value="SUA03158.1"/>
    <property type="molecule type" value="Genomic_DNA"/>
</dbReference>
<reference evidence="2 3" key="1">
    <citation type="submission" date="2018-06" db="EMBL/GenBank/DDBJ databases">
        <authorList>
            <consortium name="Pathogen Informatics"/>
            <person name="Doyle S."/>
        </authorList>
    </citation>
    <scope>NUCLEOTIDE SEQUENCE [LARGE SCALE GENOMIC DNA]</scope>
    <source>
        <strain evidence="2 3">NCTC1542</strain>
    </source>
</reference>
<proteinExistence type="predicted"/>
<dbReference type="GeneID" id="93416409"/>
<sequence>MKFSDYLRAAFIFTILIGGGVFTAAWAAIWFDRSSYLTSALCAGASLLLFSLLFHLAYPLSRAARPRVEYGSEGTKIRPQRYADLIFVIGILTGVLVAATFLLFAQLDMVDFIPSGTNRLIMPAGCIFYVIYGVPVLYRSYKYQDGKHLRLDPNGFEVWDSQWNSFARGTWDDVEQILDHPLKGKVTFTEVIVFVLPNGRSAKLGSGTITANSRALLEWVRFYWQHPECRDELTDRRALQRLDDEKFTIQ</sequence>
<dbReference type="AlphaFoldDB" id="A0A378UYM7"/>
<dbReference type="Proteomes" id="UP000255389">
    <property type="component" value="Unassembled WGS sequence"/>
</dbReference>
<evidence type="ECO:0000313" key="3">
    <source>
        <dbReference type="Proteomes" id="UP000255389"/>
    </source>
</evidence>
<evidence type="ECO:0000256" key="1">
    <source>
        <dbReference type="SAM" id="Phobius"/>
    </source>
</evidence>
<keyword evidence="1" id="KW-0812">Transmembrane</keyword>